<keyword evidence="7 8" id="KW-0998">Cell outer membrane</keyword>
<dbReference type="InterPro" id="IPR023996">
    <property type="entry name" value="TonB-dep_OMP_SusC/RagA"/>
</dbReference>
<dbReference type="Pfam" id="PF13715">
    <property type="entry name" value="CarbopepD_reg_2"/>
    <property type="match status" value="1"/>
</dbReference>
<keyword evidence="4 8" id="KW-0812">Transmembrane</keyword>
<dbReference type="InterPro" id="IPR037066">
    <property type="entry name" value="Plug_dom_sf"/>
</dbReference>
<evidence type="ECO:0000256" key="5">
    <source>
        <dbReference type="ARBA" id="ARBA00022729"/>
    </source>
</evidence>
<feature type="domain" description="TonB-dependent receptor plug" evidence="10">
    <location>
        <begin position="261"/>
        <end position="361"/>
    </location>
</feature>
<keyword evidence="5 9" id="KW-0732">Signal</keyword>
<evidence type="ECO:0000256" key="1">
    <source>
        <dbReference type="ARBA" id="ARBA00004571"/>
    </source>
</evidence>
<evidence type="ECO:0000256" key="8">
    <source>
        <dbReference type="PROSITE-ProRule" id="PRU01360"/>
    </source>
</evidence>
<protein>
    <submittedName>
        <fullName evidence="11">TonB-dependent receptor</fullName>
    </submittedName>
</protein>
<name>A0A6C0GPJ7_9BACT</name>
<dbReference type="Gene3D" id="2.60.40.1120">
    <property type="entry name" value="Carboxypeptidase-like, regulatory domain"/>
    <property type="match status" value="1"/>
</dbReference>
<organism evidence="11 12">
    <name type="scientific">Rhodocytophaga rosea</name>
    <dbReference type="NCBI Taxonomy" id="2704465"/>
    <lineage>
        <taxon>Bacteria</taxon>
        <taxon>Pseudomonadati</taxon>
        <taxon>Bacteroidota</taxon>
        <taxon>Cytophagia</taxon>
        <taxon>Cytophagales</taxon>
        <taxon>Rhodocytophagaceae</taxon>
        <taxon>Rhodocytophaga</taxon>
    </lineage>
</organism>
<sequence>MNIYLLGKRINLPKLRNRLLLILLNSCITGAAFSQDLASVENLPVQGTLPKRSQNIKSVRDILTDLSSRYHVQFAINDKVIENKFADVTKLRTATLEEALTSLLKPLKLSYKKVDNYYVIQETATEQKEVKKIDRRTSFTNTSESTSLSAPTFEKIIQQLRIYSTIKAISIRGKVTDEANMGLPGVNVLLKGTTNGTTTDAEGNYSLSAPDGDGTLVFSYIGYATQEVPVNNQTVINVVLLGDVQSLQEVVVVGYGTQKRESLTGSIASISSKDLEQVKASTVSAALAGKIPGVSFRMPDGRPGASANIQIRNLGNPLYVIDGIQKDEGQFNNISPNDIESITVLKDASASVYGSRAANGVVIVTTKRGKAGSGNTVNVDAYYGWQNWSRFPETVNAYEWMLGKADAEMNQFGRTDITPAELEKWRAGTEKGYQSFDWYDFIIKANAPQSSINVNATGGSDRINYYLSVTRLDQSSVLGREFTFARTNIQSNVDAKISDRLKVGVQINGRIETRDQPGVPYADDYWMPRFALFRNRPTERPYANDNPNYPADIGHNESNWALLNKKISGYWREDWRVLQTNFTGEYQLPLKGLTAKGTYSYYIADRLMNGHEYTYDAYTYNDQTDEYVRTGGSTNPWRERGTHKNLEHVLQGQLSYNNTFGKHTVGGTFVAERIQRRELDVWVHSVPKTNVLPILQFADMDTYNDSDFEQARVGYVGRFTYDYANKYFLELAGRQDASWKFAPEKRWGFFPSVSAGWRITEEPFFQGLGLNVLNDLKIRASYGQLGDDDIQNGFGAYDYIVGYNYPASTVVLDGTVISGARQNRAVPTTNISWFTSTMGDIGLDYAFFDSRISGSLDYFYRKRSGLFQTRYDVLVPSELGYTLPAENLRSDAQTGGEVSLAYTSKIREVQFNIGGNVSYSRNRNLASYKPRFGNSWDNYRNSIEDRWSGTYWGYEVSGQFQSQEEINTYPVNIDGQGNKTLLPGDLIYNDVNNDGVINDYDQRPIGYPRDKNPTINFGINLSASWRGFDFRADFSGGTMYSYNQGWEMRWPFQNTGNLLSQFYEDRWHRADPFNMDSEWIPGKNPALRFNDGGHSNNSRNSDWWLTNVRYLRMRTMEIGYSIPEALLSRVKIKRARIYVNTYNLFSIDNVSKLGVEPEIMDENGLQYPQNRLVNIGTNLSF</sequence>
<evidence type="ECO:0000256" key="4">
    <source>
        <dbReference type="ARBA" id="ARBA00022692"/>
    </source>
</evidence>
<dbReference type="Pfam" id="PF07715">
    <property type="entry name" value="Plug"/>
    <property type="match status" value="1"/>
</dbReference>
<dbReference type="InterPro" id="IPR008969">
    <property type="entry name" value="CarboxyPept-like_regulatory"/>
</dbReference>
<feature type="chain" id="PRO_5025669533" evidence="9">
    <location>
        <begin position="35"/>
        <end position="1181"/>
    </location>
</feature>
<evidence type="ECO:0000259" key="10">
    <source>
        <dbReference type="Pfam" id="PF07715"/>
    </source>
</evidence>
<comment type="similarity">
    <text evidence="8">Belongs to the TonB-dependent receptor family.</text>
</comment>
<dbReference type="GO" id="GO:0044718">
    <property type="term" value="P:siderophore transmembrane transport"/>
    <property type="evidence" value="ECO:0007669"/>
    <property type="project" value="TreeGrafter"/>
</dbReference>
<dbReference type="PANTHER" id="PTHR30069">
    <property type="entry name" value="TONB-DEPENDENT OUTER MEMBRANE RECEPTOR"/>
    <property type="match status" value="1"/>
</dbReference>
<gene>
    <name evidence="11" type="ORF">GXP67_26795</name>
</gene>
<dbReference type="PANTHER" id="PTHR30069:SF29">
    <property type="entry name" value="HEMOGLOBIN AND HEMOGLOBIN-HAPTOGLOBIN-BINDING PROTEIN 1-RELATED"/>
    <property type="match status" value="1"/>
</dbReference>
<dbReference type="NCBIfam" id="TIGR04056">
    <property type="entry name" value="OMP_RagA_SusC"/>
    <property type="match status" value="1"/>
</dbReference>
<evidence type="ECO:0000256" key="3">
    <source>
        <dbReference type="ARBA" id="ARBA00022452"/>
    </source>
</evidence>
<dbReference type="RefSeq" id="WP_162445978.1">
    <property type="nucleotide sequence ID" value="NZ_CP048222.1"/>
</dbReference>
<evidence type="ECO:0000256" key="6">
    <source>
        <dbReference type="ARBA" id="ARBA00023136"/>
    </source>
</evidence>
<dbReference type="SUPFAM" id="SSF56935">
    <property type="entry name" value="Porins"/>
    <property type="match status" value="1"/>
</dbReference>
<proteinExistence type="inferred from homology"/>
<dbReference type="InterPro" id="IPR039426">
    <property type="entry name" value="TonB-dep_rcpt-like"/>
</dbReference>
<comment type="subcellular location">
    <subcellularLocation>
        <location evidence="1 8">Cell outer membrane</location>
        <topology evidence="1 8">Multi-pass membrane protein</topology>
    </subcellularLocation>
</comment>
<keyword evidence="3 8" id="KW-1134">Transmembrane beta strand</keyword>
<keyword evidence="6 8" id="KW-0472">Membrane</keyword>
<dbReference type="EMBL" id="CP048222">
    <property type="protein sequence ID" value="QHT69995.1"/>
    <property type="molecule type" value="Genomic_DNA"/>
</dbReference>
<dbReference type="Gene3D" id="2.170.130.10">
    <property type="entry name" value="TonB-dependent receptor, plug domain"/>
    <property type="match status" value="1"/>
</dbReference>
<dbReference type="KEGG" id="rhoz:GXP67_26795"/>
<dbReference type="AlphaFoldDB" id="A0A6C0GPJ7"/>
<dbReference type="GO" id="GO:0015344">
    <property type="term" value="F:siderophore uptake transmembrane transporter activity"/>
    <property type="evidence" value="ECO:0007669"/>
    <property type="project" value="TreeGrafter"/>
</dbReference>
<reference evidence="11 12" key="1">
    <citation type="submission" date="2020-01" db="EMBL/GenBank/DDBJ databases">
        <authorList>
            <person name="Kim M.K."/>
        </authorList>
    </citation>
    <scope>NUCLEOTIDE SEQUENCE [LARGE SCALE GENOMIC DNA]</scope>
    <source>
        <strain evidence="11 12">172606-1</strain>
    </source>
</reference>
<dbReference type="InterPro" id="IPR036942">
    <property type="entry name" value="Beta-barrel_TonB_sf"/>
</dbReference>
<dbReference type="InterPro" id="IPR012910">
    <property type="entry name" value="Plug_dom"/>
</dbReference>
<dbReference type="SUPFAM" id="SSF49464">
    <property type="entry name" value="Carboxypeptidase regulatory domain-like"/>
    <property type="match status" value="1"/>
</dbReference>
<evidence type="ECO:0000256" key="9">
    <source>
        <dbReference type="SAM" id="SignalP"/>
    </source>
</evidence>
<accession>A0A6C0GPJ7</accession>
<evidence type="ECO:0000256" key="2">
    <source>
        <dbReference type="ARBA" id="ARBA00022448"/>
    </source>
</evidence>
<keyword evidence="11" id="KW-0675">Receptor</keyword>
<feature type="signal peptide" evidence="9">
    <location>
        <begin position="1"/>
        <end position="34"/>
    </location>
</feature>
<dbReference type="FunFam" id="2.60.40.1120:FF:000003">
    <property type="entry name" value="Outer membrane protein Omp121"/>
    <property type="match status" value="1"/>
</dbReference>
<dbReference type="NCBIfam" id="TIGR04057">
    <property type="entry name" value="SusC_RagA_signa"/>
    <property type="match status" value="1"/>
</dbReference>
<dbReference type="PROSITE" id="PS52016">
    <property type="entry name" value="TONB_DEPENDENT_REC_3"/>
    <property type="match status" value="1"/>
</dbReference>
<dbReference type="Gene3D" id="2.40.170.20">
    <property type="entry name" value="TonB-dependent receptor, beta-barrel domain"/>
    <property type="match status" value="1"/>
</dbReference>
<dbReference type="Proteomes" id="UP000480178">
    <property type="component" value="Chromosome"/>
</dbReference>
<keyword evidence="12" id="KW-1185">Reference proteome</keyword>
<keyword evidence="2 8" id="KW-0813">Transport</keyword>
<dbReference type="GO" id="GO:0009279">
    <property type="term" value="C:cell outer membrane"/>
    <property type="evidence" value="ECO:0007669"/>
    <property type="project" value="UniProtKB-SubCell"/>
</dbReference>
<evidence type="ECO:0000313" key="11">
    <source>
        <dbReference type="EMBL" id="QHT69995.1"/>
    </source>
</evidence>
<evidence type="ECO:0000256" key="7">
    <source>
        <dbReference type="ARBA" id="ARBA00023237"/>
    </source>
</evidence>
<evidence type="ECO:0000313" key="12">
    <source>
        <dbReference type="Proteomes" id="UP000480178"/>
    </source>
</evidence>
<dbReference type="InterPro" id="IPR023997">
    <property type="entry name" value="TonB-dep_OMP_SusC/RagA_CS"/>
</dbReference>